<sequence>MRHRPTQLAAGLAIPPLRTLRSSFTTQVKRMFKVFIARANIEKFNELISKENDPEKKALLKELLTREEDKLAAALIAISQTGTADEA</sequence>
<reference evidence="1 2" key="1">
    <citation type="journal article" date="2016" name="Int. J. Syst. Evol. Microbiol.">
        <title>Ensifer glycinis sp. nov., an novel rhizobial species associated with Glycine spp.</title>
        <authorList>
            <person name="Yan H."/>
            <person name="Yan J."/>
            <person name="Sui X.H."/>
            <person name="Wang E.T."/>
            <person name="Chen W.X."/>
            <person name="Zhang X.X."/>
            <person name="Chen W.F."/>
        </authorList>
    </citation>
    <scope>NUCLEOTIDE SEQUENCE [LARGE SCALE GENOMIC DNA]</scope>
    <source>
        <strain evidence="1 2">CCBAU 23380</strain>
    </source>
</reference>
<evidence type="ECO:0000313" key="1">
    <source>
        <dbReference type="EMBL" id="OAP37343.1"/>
    </source>
</evidence>
<organism evidence="1 2">
    <name type="scientific">Sinorhizobium glycinis</name>
    <dbReference type="NCBI Taxonomy" id="1472378"/>
    <lineage>
        <taxon>Bacteria</taxon>
        <taxon>Pseudomonadati</taxon>
        <taxon>Pseudomonadota</taxon>
        <taxon>Alphaproteobacteria</taxon>
        <taxon>Hyphomicrobiales</taxon>
        <taxon>Rhizobiaceae</taxon>
        <taxon>Sinorhizobium/Ensifer group</taxon>
        <taxon>Sinorhizobium</taxon>
    </lineage>
</organism>
<accession>A0A178XRB1</accession>
<gene>
    <name evidence="1" type="ORF">AU381_17025</name>
</gene>
<dbReference type="EMBL" id="LPUX01000063">
    <property type="protein sequence ID" value="OAP37343.1"/>
    <property type="molecule type" value="Genomic_DNA"/>
</dbReference>
<keyword evidence="2" id="KW-1185">Reference proteome</keyword>
<protein>
    <submittedName>
        <fullName evidence="1">Uncharacterized protein</fullName>
    </submittedName>
</protein>
<evidence type="ECO:0000313" key="2">
    <source>
        <dbReference type="Proteomes" id="UP000094025"/>
    </source>
</evidence>
<name>A0A178XRB1_9HYPH</name>
<dbReference type="Proteomes" id="UP000094025">
    <property type="component" value="Unassembled WGS sequence"/>
</dbReference>
<proteinExistence type="predicted"/>
<comment type="caution">
    <text evidence="1">The sequence shown here is derived from an EMBL/GenBank/DDBJ whole genome shotgun (WGS) entry which is preliminary data.</text>
</comment>
<dbReference type="AlphaFoldDB" id="A0A178XRB1"/>